<dbReference type="FunFam" id="3.30.230.70:FF:000003">
    <property type="entry name" value="Ribonuclease PH"/>
    <property type="match status" value="1"/>
</dbReference>
<dbReference type="GO" id="GO:0031125">
    <property type="term" value="P:rRNA 3'-end processing"/>
    <property type="evidence" value="ECO:0007669"/>
    <property type="project" value="UniProtKB-ARBA"/>
</dbReference>
<dbReference type="GO" id="GO:0009022">
    <property type="term" value="F:tRNA nucleotidyltransferase activity"/>
    <property type="evidence" value="ECO:0007669"/>
    <property type="project" value="UniProtKB-UniRule"/>
</dbReference>
<keyword evidence="4 6" id="KW-0819">tRNA processing</keyword>
<keyword evidence="6 9" id="KW-0808">Transferase</keyword>
<evidence type="ECO:0000256" key="5">
    <source>
        <dbReference type="ARBA" id="ARBA00022884"/>
    </source>
</evidence>
<dbReference type="AlphaFoldDB" id="A0A1P8WDH5"/>
<dbReference type="Gene3D" id="3.30.230.70">
    <property type="entry name" value="GHMP Kinase, N-terminal domain"/>
    <property type="match status" value="1"/>
</dbReference>
<proteinExistence type="inferred from homology"/>
<dbReference type="InterPro" id="IPR015847">
    <property type="entry name" value="ExoRNase_PH_dom2"/>
</dbReference>
<evidence type="ECO:0000256" key="6">
    <source>
        <dbReference type="HAMAP-Rule" id="MF_00564"/>
    </source>
</evidence>
<gene>
    <name evidence="6 9" type="primary">rph</name>
    <name evidence="9" type="ORF">Fuma_01717</name>
</gene>
<keyword evidence="6 9" id="KW-0548">Nucleotidyltransferase</keyword>
<feature type="domain" description="Exoribonuclease phosphorolytic" evidence="8">
    <location>
        <begin position="158"/>
        <end position="223"/>
    </location>
</feature>
<dbReference type="OrthoDB" id="9807456at2"/>
<evidence type="ECO:0000256" key="4">
    <source>
        <dbReference type="ARBA" id="ARBA00022694"/>
    </source>
</evidence>
<dbReference type="InterPro" id="IPR002381">
    <property type="entry name" value="RNase_PH_bac-type"/>
</dbReference>
<accession>A0A1P8WDH5</accession>
<comment type="function">
    <text evidence="6">Phosphorolytic 3'-5' exoribonuclease that plays an important role in tRNA 3'-end maturation. Removes nucleotide residues following the 3'-CCA terminus of tRNAs; can also add nucleotides to the ends of RNA molecules by using nucleoside diphosphates as substrates, but this may not be physiologically important. Probably plays a role in initiation of 16S rRNA degradation (leading to ribosome degradation) during starvation.</text>
</comment>
<dbReference type="SUPFAM" id="SSF55666">
    <property type="entry name" value="Ribonuclease PH domain 2-like"/>
    <property type="match status" value="1"/>
</dbReference>
<dbReference type="RefSeq" id="WP_077023773.1">
    <property type="nucleotide sequence ID" value="NZ_CP017641.1"/>
</dbReference>
<dbReference type="EC" id="2.7.7.56" evidence="6"/>
<dbReference type="InterPro" id="IPR036345">
    <property type="entry name" value="ExoRNase_PH_dom2_sf"/>
</dbReference>
<dbReference type="GO" id="GO:0016075">
    <property type="term" value="P:rRNA catabolic process"/>
    <property type="evidence" value="ECO:0007669"/>
    <property type="project" value="UniProtKB-UniRule"/>
</dbReference>
<comment type="catalytic activity">
    <reaction evidence="6">
        <text>tRNA(n+1) + phosphate = tRNA(n) + a ribonucleoside 5'-diphosphate</text>
        <dbReference type="Rhea" id="RHEA:10628"/>
        <dbReference type="Rhea" id="RHEA-COMP:17343"/>
        <dbReference type="Rhea" id="RHEA-COMP:17344"/>
        <dbReference type="ChEBI" id="CHEBI:43474"/>
        <dbReference type="ChEBI" id="CHEBI:57930"/>
        <dbReference type="ChEBI" id="CHEBI:173114"/>
        <dbReference type="EC" id="2.7.7.56"/>
    </reaction>
</comment>
<dbReference type="GO" id="GO:0000049">
    <property type="term" value="F:tRNA binding"/>
    <property type="evidence" value="ECO:0007669"/>
    <property type="project" value="UniProtKB-UniRule"/>
</dbReference>
<feature type="binding site" evidence="6">
    <location>
        <begin position="128"/>
        <end position="130"/>
    </location>
    <ligand>
        <name>phosphate</name>
        <dbReference type="ChEBI" id="CHEBI:43474"/>
        <note>substrate</note>
    </ligand>
</feature>
<dbReference type="Proteomes" id="UP000187735">
    <property type="component" value="Chromosome"/>
</dbReference>
<dbReference type="InterPro" id="IPR027408">
    <property type="entry name" value="PNPase/RNase_PH_dom_sf"/>
</dbReference>
<evidence type="ECO:0000259" key="7">
    <source>
        <dbReference type="Pfam" id="PF01138"/>
    </source>
</evidence>
<evidence type="ECO:0000256" key="1">
    <source>
        <dbReference type="ARBA" id="ARBA00006678"/>
    </source>
</evidence>
<dbReference type="GO" id="GO:0000175">
    <property type="term" value="F:3'-5'-RNA exonuclease activity"/>
    <property type="evidence" value="ECO:0007669"/>
    <property type="project" value="UniProtKB-UniRule"/>
</dbReference>
<evidence type="ECO:0000313" key="9">
    <source>
        <dbReference type="EMBL" id="APZ92113.1"/>
    </source>
</evidence>
<sequence>MSRHDGRTVDQLRPISVQRGFTNTSAASVLIQAGDTMVLCTASVQNSVPPWRMPRNEGETAQGWVTAEYNMLPGSTTPRKQRDRSKVDGRTTEIQRLIGRSLRAAVDFGVLGEHTITIDCDVLQADGGTRTLSVTGGFIALCEAVHSLGISGTVIKDSVAAISVGVVNGTPVLDLDYPEDSTAEVDMNVIMTGSGKFIEVQGTAEGEPFDFETLQAQLALAKSGIEQLTDIQKNSLAEAWPF</sequence>
<dbReference type="SUPFAM" id="SSF54211">
    <property type="entry name" value="Ribosomal protein S5 domain 2-like"/>
    <property type="match status" value="1"/>
</dbReference>
<dbReference type="CDD" id="cd11362">
    <property type="entry name" value="RNase_PH_bact"/>
    <property type="match status" value="1"/>
</dbReference>
<organism evidence="9 10">
    <name type="scientific">Fuerstiella marisgermanici</name>
    <dbReference type="NCBI Taxonomy" id="1891926"/>
    <lineage>
        <taxon>Bacteria</taxon>
        <taxon>Pseudomonadati</taxon>
        <taxon>Planctomycetota</taxon>
        <taxon>Planctomycetia</taxon>
        <taxon>Planctomycetales</taxon>
        <taxon>Planctomycetaceae</taxon>
        <taxon>Fuerstiella</taxon>
    </lineage>
</organism>
<comment type="subunit">
    <text evidence="6">Homohexameric ring arranged as a trimer of dimers.</text>
</comment>
<dbReference type="HAMAP" id="MF_00564">
    <property type="entry name" value="RNase_PH"/>
    <property type="match status" value="1"/>
</dbReference>
<name>A0A1P8WDH5_9PLAN</name>
<dbReference type="KEGG" id="fmr:Fuma_01717"/>
<dbReference type="Pfam" id="PF01138">
    <property type="entry name" value="RNase_PH"/>
    <property type="match status" value="1"/>
</dbReference>
<evidence type="ECO:0000256" key="2">
    <source>
        <dbReference type="ARBA" id="ARBA00022552"/>
    </source>
</evidence>
<keyword evidence="5" id="KW-0694">RNA-binding</keyword>
<evidence type="ECO:0000259" key="8">
    <source>
        <dbReference type="Pfam" id="PF03725"/>
    </source>
</evidence>
<dbReference type="InterPro" id="IPR020568">
    <property type="entry name" value="Ribosomal_Su5_D2-typ_SF"/>
</dbReference>
<feature type="domain" description="Exoribonuclease phosphorolytic" evidence="7">
    <location>
        <begin position="11"/>
        <end position="144"/>
    </location>
</feature>
<comment type="similarity">
    <text evidence="1 6">Belongs to the RNase PH family.</text>
</comment>
<keyword evidence="10" id="KW-1185">Reference proteome</keyword>
<dbReference type="STRING" id="1891926.Fuma_01717"/>
<protein>
    <recommendedName>
        <fullName evidence="6">Ribonuclease PH</fullName>
        <shortName evidence="6">RNase PH</shortName>
        <ecNumber evidence="6">2.7.7.56</ecNumber>
    </recommendedName>
    <alternativeName>
        <fullName evidence="6">tRNA nucleotidyltransferase</fullName>
    </alternativeName>
</protein>
<dbReference type="PANTHER" id="PTHR11953:SF0">
    <property type="entry name" value="EXOSOME COMPLEX COMPONENT RRP41"/>
    <property type="match status" value="1"/>
</dbReference>
<dbReference type="EMBL" id="CP017641">
    <property type="protein sequence ID" value="APZ92113.1"/>
    <property type="molecule type" value="Genomic_DNA"/>
</dbReference>
<evidence type="ECO:0000256" key="3">
    <source>
        <dbReference type="ARBA" id="ARBA00022555"/>
    </source>
</evidence>
<evidence type="ECO:0000313" key="10">
    <source>
        <dbReference type="Proteomes" id="UP000187735"/>
    </source>
</evidence>
<dbReference type="NCBIfam" id="TIGR01966">
    <property type="entry name" value="RNasePH"/>
    <property type="match status" value="1"/>
</dbReference>
<reference evidence="9 10" key="1">
    <citation type="journal article" date="2016" name="Front. Microbiol.">
        <title>Fuerstia marisgermanicae gen. nov., sp. nov., an Unusual Member of the Phylum Planctomycetes from the German Wadden Sea.</title>
        <authorList>
            <person name="Kohn T."/>
            <person name="Heuer A."/>
            <person name="Jogler M."/>
            <person name="Vollmers J."/>
            <person name="Boedeker C."/>
            <person name="Bunk B."/>
            <person name="Rast P."/>
            <person name="Borchert D."/>
            <person name="Glockner I."/>
            <person name="Freese H.M."/>
            <person name="Klenk H.P."/>
            <person name="Overmann J."/>
            <person name="Kaster A.K."/>
            <person name="Rohde M."/>
            <person name="Wiegand S."/>
            <person name="Jogler C."/>
        </authorList>
    </citation>
    <scope>NUCLEOTIDE SEQUENCE [LARGE SCALE GENOMIC DNA]</scope>
    <source>
        <strain evidence="9 10">NH11</strain>
    </source>
</reference>
<dbReference type="Pfam" id="PF03725">
    <property type="entry name" value="RNase_PH_C"/>
    <property type="match status" value="1"/>
</dbReference>
<keyword evidence="2 6" id="KW-0698">rRNA processing</keyword>
<keyword evidence="3 6" id="KW-0820">tRNA-binding</keyword>
<dbReference type="GO" id="GO:0008033">
    <property type="term" value="P:tRNA processing"/>
    <property type="evidence" value="ECO:0007669"/>
    <property type="project" value="UniProtKB-UniRule"/>
</dbReference>
<dbReference type="InterPro" id="IPR050080">
    <property type="entry name" value="RNase_PH"/>
</dbReference>
<dbReference type="PANTHER" id="PTHR11953">
    <property type="entry name" value="EXOSOME COMPLEX COMPONENT"/>
    <property type="match status" value="1"/>
</dbReference>
<dbReference type="InterPro" id="IPR001247">
    <property type="entry name" value="ExoRNase_PH_dom1"/>
</dbReference>
<feature type="binding site" evidence="6">
    <location>
        <position position="90"/>
    </location>
    <ligand>
        <name>phosphate</name>
        <dbReference type="ChEBI" id="CHEBI:43474"/>
        <note>substrate</note>
    </ligand>
</feature>